<reference evidence="1 2" key="1">
    <citation type="submission" date="2014-04" db="EMBL/GenBank/DDBJ databases">
        <title>Draft Genome Sequence of Synergistes jonesii.</title>
        <authorList>
            <person name="Coil D.A."/>
            <person name="Eisen J.A."/>
            <person name="Holland-Moritz H.E."/>
        </authorList>
    </citation>
    <scope>NUCLEOTIDE SEQUENCE [LARGE SCALE GENOMIC DNA]</scope>
    <source>
        <strain evidence="1 2">78-1</strain>
    </source>
</reference>
<dbReference type="GeneID" id="90984413"/>
<gene>
    <name evidence="1" type="ORF">EH55_09890</name>
</gene>
<name>A0A073IPY4_9BACT</name>
<dbReference type="STRING" id="2754.EH55_09890"/>
<accession>A0A073IPY4</accession>
<dbReference type="PATRIC" id="fig|2754.20.peg.953"/>
<dbReference type="EMBL" id="JMKI01000047">
    <property type="protein sequence ID" value="KEJ91506.1"/>
    <property type="molecule type" value="Genomic_DNA"/>
</dbReference>
<dbReference type="RefSeq" id="WP_037977920.1">
    <property type="nucleotide sequence ID" value="NZ_CALIAO010000045.1"/>
</dbReference>
<comment type="caution">
    <text evidence="1">The sequence shown here is derived from an EMBL/GenBank/DDBJ whole genome shotgun (WGS) entry which is preliminary data.</text>
</comment>
<proteinExistence type="predicted"/>
<keyword evidence="2" id="KW-1185">Reference proteome</keyword>
<dbReference type="InterPro" id="IPR036902">
    <property type="entry name" value="Ta1353-like_sf"/>
</dbReference>
<dbReference type="GO" id="GO:0016740">
    <property type="term" value="F:transferase activity"/>
    <property type="evidence" value="ECO:0007669"/>
    <property type="project" value="UniProtKB-KW"/>
</dbReference>
<dbReference type="OrthoDB" id="9785212at2"/>
<dbReference type="AlphaFoldDB" id="A0A073IPY4"/>
<organism evidence="1 2">
    <name type="scientific">Synergistes jonesii</name>
    <dbReference type="NCBI Taxonomy" id="2754"/>
    <lineage>
        <taxon>Bacteria</taxon>
        <taxon>Thermotogati</taxon>
        <taxon>Synergistota</taxon>
        <taxon>Synergistia</taxon>
        <taxon>Synergistales</taxon>
        <taxon>Synergistaceae</taxon>
        <taxon>Synergistes</taxon>
    </lineage>
</organism>
<keyword evidence="1" id="KW-0808">Transferase</keyword>
<dbReference type="InterPro" id="IPR007153">
    <property type="entry name" value="Adenosine_kinase"/>
</dbReference>
<sequence length="165" mass="17926">MADELKIGIVQVDIPEDANVIIGQSHFIKTVEDLYEAMVTSAPCIEFGIAFCEASGDCLIRHDGNNKDMELAAVENAKKINAGHVFIIAMRGGYPINVLSRIKDAQEVCRIFAATANPLQLVVAESGQGRGVMGVIDGFGTKGVEDEKDMDSRVKLLRDIIGYKR</sequence>
<dbReference type="PANTHER" id="PTHR36155">
    <property type="entry name" value="BLL5354 PROTEIN"/>
    <property type="match status" value="1"/>
</dbReference>
<evidence type="ECO:0000313" key="1">
    <source>
        <dbReference type="EMBL" id="KEJ91506.1"/>
    </source>
</evidence>
<dbReference type="eggNOG" id="COG1839">
    <property type="taxonomic scope" value="Bacteria"/>
</dbReference>
<dbReference type="Gene3D" id="3.40.1520.10">
    <property type="entry name" value="Ta1353-like"/>
    <property type="match status" value="1"/>
</dbReference>
<protein>
    <submittedName>
        <fullName evidence="1">Adenosine monophosphate-protein transferase</fullName>
    </submittedName>
</protein>
<dbReference type="SUPFAM" id="SSF103165">
    <property type="entry name" value="Ta1353-like"/>
    <property type="match status" value="1"/>
</dbReference>
<dbReference type="Proteomes" id="UP000027665">
    <property type="component" value="Unassembled WGS sequence"/>
</dbReference>
<dbReference type="Pfam" id="PF04008">
    <property type="entry name" value="Adenosine_kin"/>
    <property type="match status" value="1"/>
</dbReference>
<dbReference type="PANTHER" id="PTHR36155:SF1">
    <property type="entry name" value="BLL5354 PROTEIN"/>
    <property type="match status" value="1"/>
</dbReference>
<evidence type="ECO:0000313" key="2">
    <source>
        <dbReference type="Proteomes" id="UP000027665"/>
    </source>
</evidence>